<keyword evidence="2" id="KW-1185">Reference proteome</keyword>
<dbReference type="Proteomes" id="UP000593564">
    <property type="component" value="Unassembled WGS sequence"/>
</dbReference>
<name>A0A7J7HAJ6_CAMSI</name>
<dbReference type="EMBL" id="JACBKZ010000005">
    <property type="protein sequence ID" value="KAF5949261.1"/>
    <property type="molecule type" value="Genomic_DNA"/>
</dbReference>
<evidence type="ECO:0000313" key="1">
    <source>
        <dbReference type="EMBL" id="KAF5949261.1"/>
    </source>
</evidence>
<comment type="caution">
    <text evidence="1">The sequence shown here is derived from an EMBL/GenBank/DDBJ whole genome shotgun (WGS) entry which is preliminary data.</text>
</comment>
<proteinExistence type="predicted"/>
<reference evidence="1 2" key="2">
    <citation type="submission" date="2020-07" db="EMBL/GenBank/DDBJ databases">
        <title>Genome assembly of wild tea tree DASZ reveals pedigree and selection history of tea varieties.</title>
        <authorList>
            <person name="Zhang W."/>
        </authorList>
    </citation>
    <scope>NUCLEOTIDE SEQUENCE [LARGE SCALE GENOMIC DNA]</scope>
    <source>
        <strain evidence="2">cv. G240</strain>
        <tissue evidence="1">Leaf</tissue>
    </source>
</reference>
<accession>A0A7J7HAJ6</accession>
<organism evidence="1 2">
    <name type="scientific">Camellia sinensis</name>
    <name type="common">Tea plant</name>
    <name type="synonym">Thea sinensis</name>
    <dbReference type="NCBI Taxonomy" id="4442"/>
    <lineage>
        <taxon>Eukaryota</taxon>
        <taxon>Viridiplantae</taxon>
        <taxon>Streptophyta</taxon>
        <taxon>Embryophyta</taxon>
        <taxon>Tracheophyta</taxon>
        <taxon>Spermatophyta</taxon>
        <taxon>Magnoliopsida</taxon>
        <taxon>eudicotyledons</taxon>
        <taxon>Gunneridae</taxon>
        <taxon>Pentapetalae</taxon>
        <taxon>asterids</taxon>
        <taxon>Ericales</taxon>
        <taxon>Theaceae</taxon>
        <taxon>Camellia</taxon>
    </lineage>
</organism>
<dbReference type="AlphaFoldDB" id="A0A7J7HAJ6"/>
<reference evidence="2" key="1">
    <citation type="journal article" date="2020" name="Nat. Commun.">
        <title>Genome assembly of wild tea tree DASZ reveals pedigree and selection history of tea varieties.</title>
        <authorList>
            <person name="Zhang W."/>
            <person name="Zhang Y."/>
            <person name="Qiu H."/>
            <person name="Guo Y."/>
            <person name="Wan H."/>
            <person name="Zhang X."/>
            <person name="Scossa F."/>
            <person name="Alseekh S."/>
            <person name="Zhang Q."/>
            <person name="Wang P."/>
            <person name="Xu L."/>
            <person name="Schmidt M.H."/>
            <person name="Jia X."/>
            <person name="Li D."/>
            <person name="Zhu A."/>
            <person name="Guo F."/>
            <person name="Chen W."/>
            <person name="Ni D."/>
            <person name="Usadel B."/>
            <person name="Fernie A.R."/>
            <person name="Wen W."/>
        </authorList>
    </citation>
    <scope>NUCLEOTIDE SEQUENCE [LARGE SCALE GENOMIC DNA]</scope>
    <source>
        <strain evidence="2">cv. G240</strain>
    </source>
</reference>
<sequence length="69" mass="7968">MNLSGIKRREKKINCMIYNTIARPIGTLYNTGKQVEDEVFETVVSSKNIPKLISLIQKQFLYFNITTKS</sequence>
<protein>
    <submittedName>
        <fullName evidence="1">Uncharacterized protein</fullName>
    </submittedName>
</protein>
<gene>
    <name evidence="1" type="ORF">HYC85_011254</name>
</gene>
<evidence type="ECO:0000313" key="2">
    <source>
        <dbReference type="Proteomes" id="UP000593564"/>
    </source>
</evidence>